<evidence type="ECO:0000313" key="2">
    <source>
        <dbReference type="EMBL" id="ROS04659.1"/>
    </source>
</evidence>
<evidence type="ECO:0008006" key="4">
    <source>
        <dbReference type="Google" id="ProtNLM"/>
    </source>
</evidence>
<evidence type="ECO:0000256" key="1">
    <source>
        <dbReference type="SAM" id="SignalP"/>
    </source>
</evidence>
<feature type="signal peptide" evidence="1">
    <location>
        <begin position="1"/>
        <end position="21"/>
    </location>
</feature>
<accession>A0A3N2DYU9</accession>
<dbReference type="Proteomes" id="UP000275394">
    <property type="component" value="Unassembled WGS sequence"/>
</dbReference>
<comment type="caution">
    <text evidence="2">The sequence shown here is derived from an EMBL/GenBank/DDBJ whole genome shotgun (WGS) entry which is preliminary data.</text>
</comment>
<organism evidence="2 3">
    <name type="scientific">Sinobacterium caligoides</name>
    <dbReference type="NCBI Taxonomy" id="933926"/>
    <lineage>
        <taxon>Bacteria</taxon>
        <taxon>Pseudomonadati</taxon>
        <taxon>Pseudomonadota</taxon>
        <taxon>Gammaproteobacteria</taxon>
        <taxon>Cellvibrionales</taxon>
        <taxon>Spongiibacteraceae</taxon>
        <taxon>Sinobacterium</taxon>
    </lineage>
</organism>
<dbReference type="EMBL" id="RKHR01000003">
    <property type="protein sequence ID" value="ROS04659.1"/>
    <property type="molecule type" value="Genomic_DNA"/>
</dbReference>
<keyword evidence="3" id="KW-1185">Reference proteome</keyword>
<keyword evidence="1" id="KW-0732">Signal</keyword>
<feature type="chain" id="PRO_5018264593" description="Lipocalin-like protein" evidence="1">
    <location>
        <begin position="22"/>
        <end position="303"/>
    </location>
</feature>
<dbReference type="AlphaFoldDB" id="A0A3N2DYU9"/>
<protein>
    <recommendedName>
        <fullName evidence="4">Lipocalin-like protein</fullName>
    </recommendedName>
</protein>
<dbReference type="RefSeq" id="WP_123710646.1">
    <property type="nucleotide sequence ID" value="NZ_RKHR01000003.1"/>
</dbReference>
<evidence type="ECO:0000313" key="3">
    <source>
        <dbReference type="Proteomes" id="UP000275394"/>
    </source>
</evidence>
<reference evidence="2 3" key="1">
    <citation type="submission" date="2018-11" db="EMBL/GenBank/DDBJ databases">
        <title>Genomic Encyclopedia of Type Strains, Phase IV (KMG-IV): sequencing the most valuable type-strain genomes for metagenomic binning, comparative biology and taxonomic classification.</title>
        <authorList>
            <person name="Goeker M."/>
        </authorList>
    </citation>
    <scope>NUCLEOTIDE SEQUENCE [LARGE SCALE GENOMIC DNA]</scope>
    <source>
        <strain evidence="2 3">DSM 100316</strain>
    </source>
</reference>
<proteinExistence type="predicted"/>
<sequence length="303" mass="32402">MAHLTLPRLAFSFLLSSTLVACGGGGSGSPEPELPDNSLGFNVVDSTDLTGLWLISTTIIDPNRALPINNEEPQIAAITVRSSLYISEHNDSTIAVSDNHLSCDTSYSIRQNSLTPIDISANTIALNDGTGAISIYHINTTGELSGSVYDASLSAIGSSTMYKLSNNINAQFGTMNSLFEPEEGSPVTHSFSPNCFQELLLEQEGIDSQEKSISLNITSFAESDQGQIKTAKFTNHLIANDSYIENDIGDGIIARSNRGDIATQKITSTKNTLTLETTTFVEPALPKNSLLTITASFDLTDVK</sequence>
<gene>
    <name evidence="2" type="ORF">EDC56_0172</name>
</gene>
<name>A0A3N2DYU9_9GAMM</name>